<keyword evidence="2" id="KW-1185">Reference proteome</keyword>
<name>A0ABX6YLP2_9MICO</name>
<reference evidence="1 2" key="1">
    <citation type="submission" date="2020-12" db="EMBL/GenBank/DDBJ databases">
        <title>Microbacterium sp. HY060.</title>
        <authorList>
            <person name="Zhou J."/>
        </authorList>
    </citation>
    <scope>NUCLEOTIDE SEQUENCE [LARGE SCALE GENOMIC DNA]</scope>
    <source>
        <strain evidence="1 2">HY60</strain>
    </source>
</reference>
<gene>
    <name evidence="1" type="ORF">HCR76_06610</name>
</gene>
<dbReference type="RefSeq" id="WP_166989343.1">
    <property type="nucleotide sequence ID" value="NZ_CP061169.1"/>
</dbReference>
<proteinExistence type="predicted"/>
<sequence>MMTRYRVTKNPLKSDDFEDVEADVFFEDGSYTKFADEDGVVVLAVQTQYVTKIKELKS</sequence>
<protein>
    <submittedName>
        <fullName evidence="1">Uncharacterized protein</fullName>
    </submittedName>
</protein>
<evidence type="ECO:0000313" key="2">
    <source>
        <dbReference type="Proteomes" id="UP000662814"/>
    </source>
</evidence>
<organism evidence="1 2">
    <name type="scientific">Paramicrobacterium chengjingii</name>
    <dbReference type="NCBI Taxonomy" id="2769067"/>
    <lineage>
        <taxon>Bacteria</taxon>
        <taxon>Bacillati</taxon>
        <taxon>Actinomycetota</taxon>
        <taxon>Actinomycetes</taxon>
        <taxon>Micrococcales</taxon>
        <taxon>Microbacteriaceae</taxon>
        <taxon>Paramicrobacterium</taxon>
    </lineage>
</organism>
<evidence type="ECO:0000313" key="1">
    <source>
        <dbReference type="EMBL" id="QPZ39711.1"/>
    </source>
</evidence>
<dbReference type="EMBL" id="CP061169">
    <property type="protein sequence ID" value="QPZ39711.1"/>
    <property type="molecule type" value="Genomic_DNA"/>
</dbReference>
<dbReference type="Proteomes" id="UP000662814">
    <property type="component" value="Chromosome"/>
</dbReference>
<accession>A0ABX6YLP2</accession>